<evidence type="ECO:0000313" key="3">
    <source>
        <dbReference type="Proteomes" id="UP000014760"/>
    </source>
</evidence>
<dbReference type="HOGENOM" id="CLU_1564377_0_0_1"/>
<evidence type="ECO:0000313" key="2">
    <source>
        <dbReference type="EnsemblMetazoa" id="CapteP226916"/>
    </source>
</evidence>
<reference evidence="3" key="1">
    <citation type="submission" date="2012-12" db="EMBL/GenBank/DDBJ databases">
        <authorList>
            <person name="Hellsten U."/>
            <person name="Grimwood J."/>
            <person name="Chapman J.A."/>
            <person name="Shapiro H."/>
            <person name="Aerts A."/>
            <person name="Otillar R.P."/>
            <person name="Terry A.Y."/>
            <person name="Boore J.L."/>
            <person name="Simakov O."/>
            <person name="Marletaz F."/>
            <person name="Cho S.-J."/>
            <person name="Edsinger-Gonzales E."/>
            <person name="Havlak P."/>
            <person name="Kuo D.-H."/>
            <person name="Larsson T."/>
            <person name="Lv J."/>
            <person name="Arendt D."/>
            <person name="Savage R."/>
            <person name="Osoegawa K."/>
            <person name="de Jong P."/>
            <person name="Lindberg D.R."/>
            <person name="Seaver E.C."/>
            <person name="Weisblat D.A."/>
            <person name="Putnam N.H."/>
            <person name="Grigoriev I.V."/>
            <person name="Rokhsar D.S."/>
        </authorList>
    </citation>
    <scope>NUCLEOTIDE SEQUENCE</scope>
    <source>
        <strain evidence="3">I ESC-2004</strain>
    </source>
</reference>
<reference evidence="2" key="3">
    <citation type="submission" date="2015-06" db="UniProtKB">
        <authorList>
            <consortium name="EnsemblMetazoa"/>
        </authorList>
    </citation>
    <scope>IDENTIFICATION</scope>
</reference>
<dbReference type="AlphaFoldDB" id="R7U0U9"/>
<accession>R7U0U9</accession>
<proteinExistence type="predicted"/>
<dbReference type="Proteomes" id="UP000014760">
    <property type="component" value="Unassembled WGS sequence"/>
</dbReference>
<protein>
    <submittedName>
        <fullName evidence="1 2">Uncharacterized protein</fullName>
    </submittedName>
</protein>
<dbReference type="EMBL" id="KB306459">
    <property type="protein sequence ID" value="ELT99808.1"/>
    <property type="molecule type" value="Genomic_DNA"/>
</dbReference>
<dbReference type="EnsemblMetazoa" id="CapteT226916">
    <property type="protein sequence ID" value="CapteP226916"/>
    <property type="gene ID" value="CapteG226916"/>
</dbReference>
<dbReference type="EMBL" id="AMQN01001866">
    <property type="status" value="NOT_ANNOTATED_CDS"/>
    <property type="molecule type" value="Genomic_DNA"/>
</dbReference>
<organism evidence="1">
    <name type="scientific">Capitella teleta</name>
    <name type="common">Polychaete worm</name>
    <dbReference type="NCBI Taxonomy" id="283909"/>
    <lineage>
        <taxon>Eukaryota</taxon>
        <taxon>Metazoa</taxon>
        <taxon>Spiralia</taxon>
        <taxon>Lophotrochozoa</taxon>
        <taxon>Annelida</taxon>
        <taxon>Polychaeta</taxon>
        <taxon>Sedentaria</taxon>
        <taxon>Scolecida</taxon>
        <taxon>Capitellidae</taxon>
        <taxon>Capitella</taxon>
    </lineage>
</organism>
<reference evidence="1 3" key="2">
    <citation type="journal article" date="2013" name="Nature">
        <title>Insights into bilaterian evolution from three spiralian genomes.</title>
        <authorList>
            <person name="Simakov O."/>
            <person name="Marletaz F."/>
            <person name="Cho S.J."/>
            <person name="Edsinger-Gonzales E."/>
            <person name="Havlak P."/>
            <person name="Hellsten U."/>
            <person name="Kuo D.H."/>
            <person name="Larsson T."/>
            <person name="Lv J."/>
            <person name="Arendt D."/>
            <person name="Savage R."/>
            <person name="Osoegawa K."/>
            <person name="de Jong P."/>
            <person name="Grimwood J."/>
            <person name="Chapman J.A."/>
            <person name="Shapiro H."/>
            <person name="Aerts A."/>
            <person name="Otillar R.P."/>
            <person name="Terry A.Y."/>
            <person name="Boore J.L."/>
            <person name="Grigoriev I.V."/>
            <person name="Lindberg D.R."/>
            <person name="Seaver E.C."/>
            <person name="Weisblat D.A."/>
            <person name="Putnam N.H."/>
            <person name="Rokhsar D.S."/>
        </authorList>
    </citation>
    <scope>NUCLEOTIDE SEQUENCE</scope>
    <source>
        <strain evidence="1 3">I ESC-2004</strain>
    </source>
</reference>
<gene>
    <name evidence="1" type="ORF">CAPTEDRAFT_226916</name>
</gene>
<name>R7U0U9_CAPTE</name>
<keyword evidence="3" id="KW-1185">Reference proteome</keyword>
<sequence length="171" mass="19355">MKDDHETNPGTQELEYKDKVFNILLLVYNELFKPQMPIDSIGAMSGPRFPNGFEKEGFDCGKCGAKCPPMEGRYRNISPHLYCFYVEHTDSTNSLKLICEATESKSSTKLESNISQKTEEFLTGIYLCNKFTTCSYCIRCFQKFAPEMAKNEANNVIQYYGLGVSSPAFTV</sequence>
<evidence type="ECO:0000313" key="1">
    <source>
        <dbReference type="EMBL" id="ELT99808.1"/>
    </source>
</evidence>